<keyword evidence="3 6" id="KW-0479">Metal-binding</keyword>
<keyword evidence="2 6" id="KW-0813">Transport</keyword>
<accession>A0A8A3S3R2</accession>
<evidence type="ECO:0000256" key="1">
    <source>
        <dbReference type="ARBA" id="ARBA00002360"/>
    </source>
</evidence>
<gene>
    <name evidence="9" type="ORF">RJ40_05075</name>
</gene>
<dbReference type="PANTHER" id="PTHR47627:SF1">
    <property type="entry name" value="RUBREDOXIN-1-RELATED"/>
    <property type="match status" value="1"/>
</dbReference>
<feature type="binding site" evidence="7">
    <location>
        <position position="6"/>
    </location>
    <ligand>
        <name>Fe cation</name>
        <dbReference type="ChEBI" id="CHEBI:24875"/>
    </ligand>
</feature>
<evidence type="ECO:0000256" key="5">
    <source>
        <dbReference type="ARBA" id="ARBA00023004"/>
    </source>
</evidence>
<dbReference type="PRINTS" id="PR00163">
    <property type="entry name" value="RUBREDOXIN"/>
</dbReference>
<dbReference type="InterPro" id="IPR050526">
    <property type="entry name" value="Rubredoxin_ET"/>
</dbReference>
<keyword evidence="10" id="KW-1185">Reference proteome</keyword>
<dbReference type="AlphaFoldDB" id="A0A8A3S3R2"/>
<dbReference type="GO" id="GO:0005506">
    <property type="term" value="F:iron ion binding"/>
    <property type="evidence" value="ECO:0007669"/>
    <property type="project" value="InterPro"/>
</dbReference>
<dbReference type="GO" id="GO:0009055">
    <property type="term" value="F:electron transfer activity"/>
    <property type="evidence" value="ECO:0007669"/>
    <property type="project" value="InterPro"/>
</dbReference>
<evidence type="ECO:0000313" key="9">
    <source>
        <dbReference type="EMBL" id="QSZ66907.1"/>
    </source>
</evidence>
<dbReference type="CDD" id="cd00730">
    <property type="entry name" value="rubredoxin"/>
    <property type="match status" value="1"/>
</dbReference>
<name>A0A8A3S3R2_9EURY</name>
<dbReference type="SUPFAM" id="SSF57802">
    <property type="entry name" value="Rubredoxin-like"/>
    <property type="match status" value="1"/>
</dbReference>
<evidence type="ECO:0000256" key="7">
    <source>
        <dbReference type="PIRSR" id="PIRSR000071-1"/>
    </source>
</evidence>
<dbReference type="InterPro" id="IPR024935">
    <property type="entry name" value="Rubredoxin_dom"/>
</dbReference>
<comment type="function">
    <text evidence="1 6">Rubredoxin is a small nonheme, iron protein lacking acid-labile sulfide. Its single Fe, chelated to 4 Cys, functions as an electron acceptor and may also stabilize the conformation of the molecule.</text>
</comment>
<comment type="similarity">
    <text evidence="6">Belongs to the rubredoxin family.</text>
</comment>
<keyword evidence="5 6" id="KW-0408">Iron</keyword>
<comment type="cofactor">
    <cofactor evidence="6 7">
        <name>Fe(3+)</name>
        <dbReference type="ChEBI" id="CHEBI:29034"/>
    </cofactor>
    <text evidence="6 7">Binds 1 Fe(3+) ion per subunit.</text>
</comment>
<dbReference type="Pfam" id="PF00301">
    <property type="entry name" value="Rubredoxin"/>
    <property type="match status" value="1"/>
</dbReference>
<feature type="binding site" evidence="7">
    <location>
        <position position="39"/>
    </location>
    <ligand>
        <name>Fe cation</name>
        <dbReference type="ChEBI" id="CHEBI:24875"/>
    </ligand>
</feature>
<dbReference type="FunFam" id="2.20.28.10:FF:000001">
    <property type="entry name" value="Rubredoxin"/>
    <property type="match status" value="1"/>
</dbReference>
<dbReference type="EMBL" id="CP036172">
    <property type="protein sequence ID" value="QSZ66907.1"/>
    <property type="molecule type" value="Genomic_DNA"/>
</dbReference>
<organism evidence="9 10">
    <name type="scientific">Methanofollis aquaemaris</name>
    <dbReference type="NCBI Taxonomy" id="126734"/>
    <lineage>
        <taxon>Archaea</taxon>
        <taxon>Methanobacteriati</taxon>
        <taxon>Methanobacteriota</taxon>
        <taxon>Stenosarchaea group</taxon>
        <taxon>Methanomicrobia</taxon>
        <taxon>Methanomicrobiales</taxon>
        <taxon>Methanomicrobiaceae</taxon>
        <taxon>Methanofollis</taxon>
    </lineage>
</organism>
<dbReference type="PANTHER" id="PTHR47627">
    <property type="entry name" value="RUBREDOXIN"/>
    <property type="match status" value="1"/>
</dbReference>
<protein>
    <recommendedName>
        <fullName evidence="6">Rubredoxin</fullName>
    </recommendedName>
</protein>
<dbReference type="PIRSF" id="PIRSF000071">
    <property type="entry name" value="Rubredoxin"/>
    <property type="match status" value="1"/>
</dbReference>
<evidence type="ECO:0000256" key="3">
    <source>
        <dbReference type="ARBA" id="ARBA00022723"/>
    </source>
</evidence>
<feature type="binding site" evidence="7">
    <location>
        <position position="9"/>
    </location>
    <ligand>
        <name>Fe cation</name>
        <dbReference type="ChEBI" id="CHEBI:24875"/>
    </ligand>
</feature>
<dbReference type="KEGG" id="maqe:RJ40_05075"/>
<evidence type="ECO:0000313" key="10">
    <source>
        <dbReference type="Proteomes" id="UP001042704"/>
    </source>
</evidence>
<sequence length="53" mass="6014">MQMYRCTKCGYVYNPKTGDQTQGIAPNTPFEDLPETWVCPRCNAPKSAFEPID</sequence>
<dbReference type="Proteomes" id="UP001042704">
    <property type="component" value="Chromosome"/>
</dbReference>
<evidence type="ECO:0000259" key="8">
    <source>
        <dbReference type="Pfam" id="PF00301"/>
    </source>
</evidence>
<reference evidence="9" key="2">
    <citation type="submission" date="2019-02" db="EMBL/GenBank/DDBJ databases">
        <authorList>
            <person name="Chen S.-C."/>
            <person name="Chien H.-H."/>
            <person name="Lai M.-C."/>
        </authorList>
    </citation>
    <scope>NUCLEOTIDE SEQUENCE</scope>
    <source>
        <strain evidence="9">N2F9704</strain>
    </source>
</reference>
<feature type="domain" description="Rubredoxin" evidence="8">
    <location>
        <begin position="4"/>
        <end position="49"/>
    </location>
</feature>
<dbReference type="Gene3D" id="2.20.28.10">
    <property type="match status" value="1"/>
</dbReference>
<dbReference type="InterPro" id="IPR024922">
    <property type="entry name" value="Rubredoxin"/>
</dbReference>
<evidence type="ECO:0000256" key="4">
    <source>
        <dbReference type="ARBA" id="ARBA00022982"/>
    </source>
</evidence>
<keyword evidence="4 6" id="KW-0249">Electron transport</keyword>
<feature type="binding site" evidence="7">
    <location>
        <position position="42"/>
    </location>
    <ligand>
        <name>Fe cation</name>
        <dbReference type="ChEBI" id="CHEBI:24875"/>
    </ligand>
</feature>
<evidence type="ECO:0000256" key="2">
    <source>
        <dbReference type="ARBA" id="ARBA00022448"/>
    </source>
</evidence>
<proteinExistence type="inferred from homology"/>
<evidence type="ECO:0000256" key="6">
    <source>
        <dbReference type="PIRNR" id="PIRNR000071"/>
    </source>
</evidence>
<reference evidence="9" key="1">
    <citation type="journal article" date="2001" name="Int. J. Syst. Evol. Microbiol.">
        <title>Methanofollis aquaemaris sp. nov., a methanogen isolated from an aquaculture fish pond.</title>
        <authorList>
            <person name="Lai M.C."/>
            <person name="Chen S.C."/>
        </authorList>
    </citation>
    <scope>NUCLEOTIDE SEQUENCE</scope>
    <source>
        <strain evidence="9">N2F9704</strain>
    </source>
</reference>
<dbReference type="GO" id="GO:0043448">
    <property type="term" value="P:alkane catabolic process"/>
    <property type="evidence" value="ECO:0007669"/>
    <property type="project" value="TreeGrafter"/>
</dbReference>